<dbReference type="RefSeq" id="WP_005045969.1">
    <property type="nucleotide sequence ID" value="NZ_AOME01000080.1"/>
</dbReference>
<evidence type="ECO:0000313" key="3">
    <source>
        <dbReference type="Proteomes" id="UP000011625"/>
    </source>
</evidence>
<gene>
    <name evidence="2" type="ORF">C450_18579</name>
</gene>
<protein>
    <submittedName>
        <fullName evidence="2">Uncharacterized protein</fullName>
    </submittedName>
</protein>
<evidence type="ECO:0000313" key="2">
    <source>
        <dbReference type="EMBL" id="EMA49028.1"/>
    </source>
</evidence>
<dbReference type="EMBL" id="AOME01000080">
    <property type="protein sequence ID" value="EMA49028.1"/>
    <property type="molecule type" value="Genomic_DNA"/>
</dbReference>
<name>M0MUQ4_9EURY</name>
<organism evidence="2 3">
    <name type="scientific">Halococcus salifodinae DSM 8989</name>
    <dbReference type="NCBI Taxonomy" id="1227456"/>
    <lineage>
        <taxon>Archaea</taxon>
        <taxon>Methanobacteriati</taxon>
        <taxon>Methanobacteriota</taxon>
        <taxon>Stenosarchaea group</taxon>
        <taxon>Halobacteria</taxon>
        <taxon>Halobacteriales</taxon>
        <taxon>Halococcaceae</taxon>
        <taxon>Halococcus</taxon>
    </lineage>
</organism>
<comment type="caution">
    <text evidence="2">The sequence shown here is derived from an EMBL/GenBank/DDBJ whole genome shotgun (WGS) entry which is preliminary data.</text>
</comment>
<sequence length="106" mass="11311">MSSNHTDPSHEGRTDAGAGTSGSPDITCDDGLLADLNDLLAGNLEATVGEHGTEDFYELYVLPDPDPESQVHLVMLLSADGELFHAATFDVDDLETTTAHTKLLDR</sequence>
<dbReference type="Proteomes" id="UP000011625">
    <property type="component" value="Unassembled WGS sequence"/>
</dbReference>
<dbReference type="AlphaFoldDB" id="M0MUQ4"/>
<dbReference type="STRING" id="1227456.C450_18579"/>
<feature type="region of interest" description="Disordered" evidence="1">
    <location>
        <begin position="1"/>
        <end position="27"/>
    </location>
</feature>
<accession>M0MUQ4</accession>
<evidence type="ECO:0000256" key="1">
    <source>
        <dbReference type="SAM" id="MobiDB-lite"/>
    </source>
</evidence>
<dbReference type="OrthoDB" id="214431at2157"/>
<keyword evidence="3" id="KW-1185">Reference proteome</keyword>
<dbReference type="PATRIC" id="fig|1227456.3.peg.3778"/>
<reference evidence="2 3" key="1">
    <citation type="journal article" date="2014" name="PLoS Genet.">
        <title>Phylogenetically driven sequencing of extremely halophilic archaea reveals strategies for static and dynamic osmo-response.</title>
        <authorList>
            <person name="Becker E.A."/>
            <person name="Seitzer P.M."/>
            <person name="Tritt A."/>
            <person name="Larsen D."/>
            <person name="Krusor M."/>
            <person name="Yao A.I."/>
            <person name="Wu D."/>
            <person name="Madern D."/>
            <person name="Eisen J.A."/>
            <person name="Darling A.E."/>
            <person name="Facciotti M.T."/>
        </authorList>
    </citation>
    <scope>NUCLEOTIDE SEQUENCE [LARGE SCALE GENOMIC DNA]</scope>
    <source>
        <strain evidence="2 3">DSM 8989</strain>
    </source>
</reference>
<proteinExistence type="predicted"/>